<dbReference type="EMBL" id="CP022356">
    <property type="protein sequence ID" value="ASK78923.1"/>
    <property type="molecule type" value="Genomic_DNA"/>
</dbReference>
<sequence>MIQKSEIKAAHNLLVLWDCSDLVISDLLDLSLEDKKKFFSHKYESIQFTEDQVELFRLIHKIHRLLKKKFIIGPEIYGMMQKKHEFFDNLTPLSWLIKNKAQPQLFLDKLDNCPR</sequence>
<dbReference type="RefSeq" id="WP_089073831.1">
    <property type="nucleotide sequence ID" value="NZ_CBCSAM010000006.1"/>
</dbReference>
<dbReference type="KEGG" id="pmai:CF386_07595"/>
<gene>
    <name evidence="1" type="ORF">CF386_07595</name>
</gene>
<proteinExistence type="predicted"/>
<keyword evidence="2" id="KW-1185">Reference proteome</keyword>
<protein>
    <submittedName>
        <fullName evidence="1">Uncharacterized protein</fullName>
    </submittedName>
</protein>
<reference evidence="1 2" key="1">
    <citation type="journal article" date="2016" name="Int. J. Syst. Evol. Microbiol.">
        <title>Paraphotobacterium marinum gen. nov., sp. nov., a member of the family Vibrionaceae, isolated from surface seawater.</title>
        <authorList>
            <person name="Huang Z."/>
            <person name="Dong C."/>
            <person name="Shao Z."/>
        </authorList>
    </citation>
    <scope>NUCLEOTIDE SEQUENCE [LARGE SCALE GENOMIC DNA]</scope>
    <source>
        <strain evidence="1 2">NSCS20N07D</strain>
    </source>
</reference>
<evidence type="ECO:0000313" key="1">
    <source>
        <dbReference type="EMBL" id="ASK78923.1"/>
    </source>
</evidence>
<evidence type="ECO:0000313" key="2">
    <source>
        <dbReference type="Proteomes" id="UP000242175"/>
    </source>
</evidence>
<name>A0A220VG40_9GAMM</name>
<organism evidence="1 2">
    <name type="scientific">Paraphotobacterium marinum</name>
    <dbReference type="NCBI Taxonomy" id="1755811"/>
    <lineage>
        <taxon>Bacteria</taxon>
        <taxon>Pseudomonadati</taxon>
        <taxon>Pseudomonadota</taxon>
        <taxon>Gammaproteobacteria</taxon>
        <taxon>Vibrionales</taxon>
        <taxon>Vibrionaceae</taxon>
        <taxon>Paraphotobacterium</taxon>
    </lineage>
</organism>
<dbReference type="Proteomes" id="UP000242175">
    <property type="component" value="Chromosome small"/>
</dbReference>
<accession>A0A220VG40</accession>
<dbReference type="AlphaFoldDB" id="A0A220VG40"/>